<dbReference type="AlphaFoldDB" id="A0A5M6DSD6"/>
<dbReference type="Proteomes" id="UP000323426">
    <property type="component" value="Unassembled WGS sequence"/>
</dbReference>
<sequence>MRYLRWLGLFCVCTHILLSCEQAQKQNTAKSARMVTNTMQITILNKILYQNIPSASGLEILENKIYVVGDDSPFLYVLDANTFKLINKIELFRSTDFSSGRIPKALKPDLECLTTINIAGEPYLIAFGSGSAPTRTKCYTIKLPATTNATSEVKEYSLKKLYAAMQQDTALLTGDLLNLEAAAVTSDNKLILLQRSANTGPNALLLFDSPEFIQHLTSQPEQLPAYTIIPFDLPELAGSKARFSGAYTFEDKLFFTASVENTTDAIQDGEVMGSFIGWLNISEINTNNGAKALQTALITNKNGQPYKGKVESLVIQEKENAGTYLGLAITDNDNGESELLQLRISM</sequence>
<evidence type="ECO:0000313" key="1">
    <source>
        <dbReference type="EMBL" id="KAA5549226.1"/>
    </source>
</evidence>
<evidence type="ECO:0000313" key="2">
    <source>
        <dbReference type="Proteomes" id="UP000323426"/>
    </source>
</evidence>
<keyword evidence="2" id="KW-1185">Reference proteome</keyword>
<dbReference type="Pfam" id="PF22000">
    <property type="entry name" value="DUF6929"/>
    <property type="match status" value="1"/>
</dbReference>
<reference evidence="1 2" key="1">
    <citation type="submission" date="2019-09" db="EMBL/GenBank/DDBJ databases">
        <title>Genome sequence and assembly of Adhaeribacter sp.</title>
        <authorList>
            <person name="Chhetri G."/>
        </authorList>
    </citation>
    <scope>NUCLEOTIDE SEQUENCE [LARGE SCALE GENOMIC DNA]</scope>
    <source>
        <strain evidence="1 2">DK36</strain>
    </source>
</reference>
<name>A0A5M6DSD6_9BACT</name>
<dbReference type="EMBL" id="VWSF01000001">
    <property type="protein sequence ID" value="KAA5549226.1"/>
    <property type="molecule type" value="Genomic_DNA"/>
</dbReference>
<accession>A0A5M6DSD6</accession>
<gene>
    <name evidence="1" type="ORF">F0145_01130</name>
</gene>
<dbReference type="InterPro" id="IPR053851">
    <property type="entry name" value="DUF6929"/>
</dbReference>
<comment type="caution">
    <text evidence="1">The sequence shown here is derived from an EMBL/GenBank/DDBJ whole genome shotgun (WGS) entry which is preliminary data.</text>
</comment>
<organism evidence="1 2">
    <name type="scientific">Adhaeribacter rhizoryzae</name>
    <dbReference type="NCBI Taxonomy" id="2607907"/>
    <lineage>
        <taxon>Bacteria</taxon>
        <taxon>Pseudomonadati</taxon>
        <taxon>Bacteroidota</taxon>
        <taxon>Cytophagia</taxon>
        <taxon>Cytophagales</taxon>
        <taxon>Hymenobacteraceae</taxon>
        <taxon>Adhaeribacter</taxon>
    </lineage>
</organism>
<proteinExistence type="predicted"/>
<dbReference type="PROSITE" id="PS51257">
    <property type="entry name" value="PROKAR_LIPOPROTEIN"/>
    <property type="match status" value="1"/>
</dbReference>
<protein>
    <submittedName>
        <fullName evidence="1">Uncharacterized protein</fullName>
    </submittedName>
</protein>
<dbReference type="RefSeq" id="WP_150086222.1">
    <property type="nucleotide sequence ID" value="NZ_VWSF01000001.1"/>
</dbReference>